<dbReference type="Pfam" id="PF04977">
    <property type="entry name" value="DivIC"/>
    <property type="match status" value="1"/>
</dbReference>
<dbReference type="RefSeq" id="WP_367778871.1">
    <property type="nucleotide sequence ID" value="NZ_JBFMIA010000003.1"/>
</dbReference>
<protein>
    <recommendedName>
        <fullName evidence="7 8">Cell division protein FtsL</fullName>
    </recommendedName>
</protein>
<keyword evidence="10" id="KW-1185">Reference proteome</keyword>
<name>A0ABV3Q3H4_9BACL</name>
<evidence type="ECO:0000256" key="7">
    <source>
        <dbReference type="HAMAP-Rule" id="MF_00910"/>
    </source>
</evidence>
<gene>
    <name evidence="7 9" type="primary">ftsL</name>
    <name evidence="9" type="ORF">AB1471_06235</name>
</gene>
<keyword evidence="4 7" id="KW-1133">Transmembrane helix</keyword>
<comment type="caution">
    <text evidence="9">The sequence shown here is derived from an EMBL/GenBank/DDBJ whole genome shotgun (WGS) entry which is preliminary data.</text>
</comment>
<feature type="transmembrane region" description="Helical" evidence="7">
    <location>
        <begin position="36"/>
        <end position="54"/>
    </location>
</feature>
<keyword evidence="5 7" id="KW-0472">Membrane</keyword>
<dbReference type="GO" id="GO:0051301">
    <property type="term" value="P:cell division"/>
    <property type="evidence" value="ECO:0007669"/>
    <property type="project" value="UniProtKB-KW"/>
</dbReference>
<evidence type="ECO:0000256" key="8">
    <source>
        <dbReference type="NCBIfam" id="TIGR02209"/>
    </source>
</evidence>
<dbReference type="EMBL" id="JBFMIA010000003">
    <property type="protein sequence ID" value="MEW9501398.1"/>
    <property type="molecule type" value="Genomic_DNA"/>
</dbReference>
<organism evidence="9 10">
    <name type="scientific">Jeotgalibacillus marinus</name>
    <dbReference type="NCBI Taxonomy" id="86667"/>
    <lineage>
        <taxon>Bacteria</taxon>
        <taxon>Bacillati</taxon>
        <taxon>Bacillota</taxon>
        <taxon>Bacilli</taxon>
        <taxon>Bacillales</taxon>
        <taxon>Caryophanaceae</taxon>
        <taxon>Jeotgalibacillus</taxon>
    </lineage>
</organism>
<evidence type="ECO:0000256" key="4">
    <source>
        <dbReference type="ARBA" id="ARBA00022989"/>
    </source>
</evidence>
<evidence type="ECO:0000313" key="10">
    <source>
        <dbReference type="Proteomes" id="UP001556040"/>
    </source>
</evidence>
<sequence>MVSSARQLKEQQQVEKVKRVRVIKDQSSRFTLGEKILAIGFIAFILFASVQVIYTQAEIYQTNKDIQALESKIVDQQNINKDHSTQISQKTTPERVLEKAKELGLTLDENKVKGVTQP</sequence>
<evidence type="ECO:0000256" key="6">
    <source>
        <dbReference type="ARBA" id="ARBA00023306"/>
    </source>
</evidence>
<dbReference type="NCBIfam" id="TIGR02209">
    <property type="entry name" value="ftsL_broad"/>
    <property type="match status" value="1"/>
</dbReference>
<proteinExistence type="inferred from homology"/>
<comment type="similarity">
    <text evidence="7">Belongs to the FtsL family.</text>
</comment>
<keyword evidence="3 7" id="KW-0812">Transmembrane</keyword>
<evidence type="ECO:0000256" key="2">
    <source>
        <dbReference type="ARBA" id="ARBA00022618"/>
    </source>
</evidence>
<comment type="subcellular location">
    <subcellularLocation>
        <location evidence="7">Cell membrane</location>
        <topology evidence="7">Single-pass type II membrane protein</topology>
    </subcellularLocation>
    <text evidence="7">Localizes to the division septum where it forms a ring structure.</text>
</comment>
<evidence type="ECO:0000313" key="9">
    <source>
        <dbReference type="EMBL" id="MEW9501398.1"/>
    </source>
</evidence>
<dbReference type="InterPro" id="IPR011922">
    <property type="entry name" value="Cell_div_FtsL"/>
</dbReference>
<dbReference type="HAMAP" id="MF_00910">
    <property type="entry name" value="FtsL"/>
    <property type="match status" value="1"/>
</dbReference>
<comment type="function">
    <text evidence="7">Essential cell division protein.</text>
</comment>
<keyword evidence="6 7" id="KW-0131">Cell cycle</keyword>
<keyword evidence="2 7" id="KW-0132">Cell division</keyword>
<evidence type="ECO:0000256" key="3">
    <source>
        <dbReference type="ARBA" id="ARBA00022692"/>
    </source>
</evidence>
<evidence type="ECO:0000256" key="1">
    <source>
        <dbReference type="ARBA" id="ARBA00022475"/>
    </source>
</evidence>
<reference evidence="9 10" key="1">
    <citation type="journal article" date="1979" name="Int. J. Syst. Evol. Microbiol.">
        <title>Bacillus globisporus subsp. marinus subsp. nov.</title>
        <authorList>
            <person name="Liu H."/>
        </authorList>
    </citation>
    <scope>NUCLEOTIDE SEQUENCE [LARGE SCALE GENOMIC DNA]</scope>
    <source>
        <strain evidence="9 10">DSM 1297</strain>
    </source>
</reference>
<evidence type="ECO:0000256" key="5">
    <source>
        <dbReference type="ARBA" id="ARBA00023136"/>
    </source>
</evidence>
<dbReference type="Proteomes" id="UP001556040">
    <property type="component" value="Unassembled WGS sequence"/>
</dbReference>
<keyword evidence="1 7" id="KW-1003">Cell membrane</keyword>
<accession>A0ABV3Q3H4</accession>
<dbReference type="InterPro" id="IPR007060">
    <property type="entry name" value="FtsL/DivIC"/>
</dbReference>